<dbReference type="PANTHER" id="PTHR13802">
    <property type="entry name" value="MUCIN 4-RELATED"/>
    <property type="match status" value="1"/>
</dbReference>
<feature type="domain" description="NIDO" evidence="3">
    <location>
        <begin position="93"/>
        <end position="145"/>
    </location>
</feature>
<reference evidence="5 6" key="1">
    <citation type="journal article" date="2012" name="J. Bacteriol.">
        <title>Complete genome sequence of phototrophic betaproteobacterium Rubrivivax gelatinosus IL144.</title>
        <authorList>
            <person name="Nagashima S."/>
            <person name="Kamimura A."/>
            <person name="Shimizu T."/>
            <person name="Nakamura-isaki S."/>
            <person name="Aono E."/>
            <person name="Sakamoto K."/>
            <person name="Ichikawa N."/>
            <person name="Nakazawa H."/>
            <person name="Sekine M."/>
            <person name="Yamazaki S."/>
            <person name="Fujita N."/>
            <person name="Shimada K."/>
            <person name="Hanada S."/>
            <person name="Nagashima K.V.P."/>
        </authorList>
    </citation>
    <scope>NUCLEOTIDE SEQUENCE [LARGE SCALE GENOMIC DNA]</scope>
    <source>
        <strain evidence="6">NBRC 100245 / IL144</strain>
    </source>
</reference>
<dbReference type="STRING" id="983917.RGE_44480"/>
<dbReference type="AlphaFoldDB" id="I0HXP7"/>
<evidence type="ECO:0000259" key="4">
    <source>
        <dbReference type="Pfam" id="PF07589"/>
    </source>
</evidence>
<sequence length="277" mass="28640">MNTSLRTLALAAAAGLAMASAGAATVTIPQSALKASPGVYTPGGYYTNDLGANIVTTGGGNAANIGQADGRNDDGYMQLNLGFDFSFFGTTYNSVYINNNGNVSFGGGISAFIPSGPTGANAPVISPYFSDVDTRASASGVVHYKLAANELVVTWDNVGYFDSNGAPLNSFQLVLRSDALSVPVGEGKIGFFYEQMLWENTDTSQVAAVGFGDGLGNAEVLQGSTQAGLFPALNNKYVWFDANLDVVDPNEVPEPTTLALVLAALGAAGFSTRRRTS</sequence>
<evidence type="ECO:0000313" key="6">
    <source>
        <dbReference type="Proteomes" id="UP000007883"/>
    </source>
</evidence>
<dbReference type="GO" id="GO:0007160">
    <property type="term" value="P:cell-matrix adhesion"/>
    <property type="evidence" value="ECO:0007669"/>
    <property type="project" value="InterPro"/>
</dbReference>
<keyword evidence="2" id="KW-0732">Signal</keyword>
<gene>
    <name evidence="5" type="ordered locus">RGE_44480</name>
</gene>
<dbReference type="Pfam" id="PF06119">
    <property type="entry name" value="NIDO"/>
    <property type="match status" value="2"/>
</dbReference>
<dbReference type="EMBL" id="AP012320">
    <property type="protein sequence ID" value="BAL97784.1"/>
    <property type="molecule type" value="Genomic_DNA"/>
</dbReference>
<proteinExistence type="predicted"/>
<evidence type="ECO:0000256" key="2">
    <source>
        <dbReference type="SAM" id="SignalP"/>
    </source>
</evidence>
<feature type="signal peptide" evidence="2">
    <location>
        <begin position="1"/>
        <end position="23"/>
    </location>
</feature>
<keyword evidence="6" id="KW-1185">Reference proteome</keyword>
<protein>
    <submittedName>
        <fullName evidence="5">Uncharacterized protein</fullName>
    </submittedName>
</protein>
<feature type="domain" description="Ice-binding protein C-terminal" evidence="4">
    <location>
        <begin position="252"/>
        <end position="275"/>
    </location>
</feature>
<dbReference type="eggNOG" id="COG3210">
    <property type="taxonomic scope" value="Bacteria"/>
</dbReference>
<dbReference type="RefSeq" id="WP_014430632.1">
    <property type="nucleotide sequence ID" value="NC_017075.1"/>
</dbReference>
<evidence type="ECO:0000313" key="5">
    <source>
        <dbReference type="EMBL" id="BAL97784.1"/>
    </source>
</evidence>
<dbReference type="KEGG" id="rge:RGE_44480"/>
<dbReference type="InterPro" id="IPR051495">
    <property type="entry name" value="Epithelial_Barrier/Signaling"/>
</dbReference>
<dbReference type="NCBIfam" id="TIGR02595">
    <property type="entry name" value="PEP_CTERM"/>
    <property type="match status" value="1"/>
</dbReference>
<keyword evidence="1" id="KW-1015">Disulfide bond</keyword>
<evidence type="ECO:0000256" key="1">
    <source>
        <dbReference type="ARBA" id="ARBA00023157"/>
    </source>
</evidence>
<dbReference type="InterPro" id="IPR013424">
    <property type="entry name" value="Ice-binding_C"/>
</dbReference>
<dbReference type="PANTHER" id="PTHR13802:SF52">
    <property type="entry name" value="MUCIN-4"/>
    <property type="match status" value="1"/>
</dbReference>
<evidence type="ECO:0000259" key="3">
    <source>
        <dbReference type="Pfam" id="PF06119"/>
    </source>
</evidence>
<dbReference type="InterPro" id="IPR003886">
    <property type="entry name" value="NIDO_dom"/>
</dbReference>
<dbReference type="PATRIC" id="fig|983917.3.peg.4335"/>
<feature type="domain" description="NIDO" evidence="3">
    <location>
        <begin position="149"/>
        <end position="227"/>
    </location>
</feature>
<name>I0HXP7_RUBGI</name>
<feature type="chain" id="PRO_5003629366" evidence="2">
    <location>
        <begin position="24"/>
        <end position="277"/>
    </location>
</feature>
<organism evidence="5 6">
    <name type="scientific">Rubrivivax gelatinosus (strain NBRC 100245 / IL144)</name>
    <dbReference type="NCBI Taxonomy" id="983917"/>
    <lineage>
        <taxon>Bacteria</taxon>
        <taxon>Pseudomonadati</taxon>
        <taxon>Pseudomonadota</taxon>
        <taxon>Betaproteobacteria</taxon>
        <taxon>Burkholderiales</taxon>
        <taxon>Sphaerotilaceae</taxon>
        <taxon>Rubrivivax</taxon>
    </lineage>
</organism>
<accession>I0HXP7</accession>
<dbReference type="Proteomes" id="UP000007883">
    <property type="component" value="Chromosome"/>
</dbReference>
<dbReference type="Pfam" id="PF07589">
    <property type="entry name" value="PEP-CTERM"/>
    <property type="match status" value="1"/>
</dbReference>
<dbReference type="HOGENOM" id="CLU_846861_0_0_4"/>